<feature type="region of interest" description="Disordered" evidence="10">
    <location>
        <begin position="583"/>
        <end position="602"/>
    </location>
</feature>
<name>A0A7H9HX90_9SACH</name>
<dbReference type="Proteomes" id="UP000510647">
    <property type="component" value="Chromosome 7"/>
</dbReference>
<evidence type="ECO:0000256" key="9">
    <source>
        <dbReference type="SAM" id="Coils"/>
    </source>
</evidence>
<evidence type="ECO:0000256" key="1">
    <source>
        <dbReference type="ARBA" id="ARBA00004584"/>
    </source>
</evidence>
<keyword evidence="8" id="KW-0137">Centromere</keyword>
<feature type="region of interest" description="Disordered" evidence="10">
    <location>
        <begin position="139"/>
        <end position="173"/>
    </location>
</feature>
<feature type="compositionally biased region" description="Polar residues" evidence="10">
    <location>
        <begin position="499"/>
        <end position="517"/>
    </location>
</feature>
<evidence type="ECO:0000256" key="7">
    <source>
        <dbReference type="ARBA" id="ARBA00023306"/>
    </source>
</evidence>
<evidence type="ECO:0000313" key="13">
    <source>
        <dbReference type="EMBL" id="QLQ81990.1"/>
    </source>
</evidence>
<keyword evidence="7" id="KW-0131">Cell cycle</keyword>
<feature type="region of interest" description="Disordered" evidence="10">
    <location>
        <begin position="444"/>
        <end position="531"/>
    </location>
</feature>
<feature type="compositionally biased region" description="Low complexity" evidence="10">
    <location>
        <begin position="454"/>
        <end position="463"/>
    </location>
</feature>
<evidence type="ECO:0000259" key="11">
    <source>
        <dbReference type="Pfam" id="PF07557"/>
    </source>
</evidence>
<evidence type="ECO:0000256" key="4">
    <source>
        <dbReference type="ARBA" id="ARBA00022618"/>
    </source>
</evidence>
<comment type="similarity">
    <text evidence="2">Belongs to the shugoshin family.</text>
</comment>
<evidence type="ECO:0000313" key="14">
    <source>
        <dbReference type="Proteomes" id="UP000510647"/>
    </source>
</evidence>
<feature type="region of interest" description="Disordered" evidence="10">
    <location>
        <begin position="187"/>
        <end position="280"/>
    </location>
</feature>
<keyword evidence="5" id="KW-0159">Chromosome partition</keyword>
<dbReference type="GO" id="GO:0045132">
    <property type="term" value="P:meiotic chromosome segregation"/>
    <property type="evidence" value="ECO:0007669"/>
    <property type="project" value="InterPro"/>
</dbReference>
<sequence>MARTLRRKTRDNGDGGKIEGVGEMTVTAKNGESIPQIQELQNLMDFQKNKVEAIKASYSQQNTQLARANSSLMMKLSDIENKISELVQENVTLRSKVSISELNYKRRLTEQLDVLENGISHRVEEIFLMFDSVRAKEGLKVTSSSDKSSQLRSILRKRRSLGSSQGDNKSTNSIQFLEAANQVIGASEVDGSEGKGDNVGDQEENAARRKRRKSSRRESIFLPEDFELPSQEPVSKPSEDGVDEQNGENDHGRTELPSTIDGFHEQEVGQTEEQVILQPTDDIELPSEHNEQNAHADGSFSFTNSIIDYSIPEEIAPSASTNTEQSSSSKIEVFRDEPESTSSSQNGENRKEQTFVPLSSQSKAKHSRRAPAARSRKSMIDEVMPTTNNGNAACDIQFTRIRRTRGKAIDYKLPSLRAKMRRPTEKLVDATTFTNIHELQVTNARRSYKKSSSRKSASSTTAAPLKETVIPGDAWRKDVSDQSQNDKEAGKLEQEHNCNKPNSKSVPPENVATSRESQPILKDITNRPKTSKTRKLLKSAIINDICDNNIGMNDDTTDSLGSNGSSFRLNEEDLSVFDLIGSDKAKPTNKTYRAKSKKLTTK</sequence>
<dbReference type="GO" id="GO:0051301">
    <property type="term" value="P:cell division"/>
    <property type="evidence" value="ECO:0007669"/>
    <property type="project" value="UniProtKB-KW"/>
</dbReference>
<feature type="domain" description="Shugoshin C-terminal" evidence="11">
    <location>
        <begin position="402"/>
        <end position="422"/>
    </location>
</feature>
<feature type="region of interest" description="Disordered" evidence="10">
    <location>
        <begin position="315"/>
        <end position="386"/>
    </location>
</feature>
<keyword evidence="4" id="KW-0132">Cell division</keyword>
<evidence type="ECO:0000256" key="8">
    <source>
        <dbReference type="ARBA" id="ARBA00023328"/>
    </source>
</evidence>
<evidence type="ECO:0000259" key="12">
    <source>
        <dbReference type="Pfam" id="PF07558"/>
    </source>
</evidence>
<feature type="compositionally biased region" description="Low complexity" evidence="10">
    <location>
        <begin position="318"/>
        <end position="329"/>
    </location>
</feature>
<keyword evidence="3" id="KW-0158">Chromosome</keyword>
<dbReference type="Pfam" id="PF07557">
    <property type="entry name" value="Shugoshin_C"/>
    <property type="match status" value="1"/>
</dbReference>
<gene>
    <name evidence="13" type="ORF">HG537_0G02440</name>
</gene>
<dbReference type="GO" id="GO:0005634">
    <property type="term" value="C:nucleus"/>
    <property type="evidence" value="ECO:0007669"/>
    <property type="project" value="InterPro"/>
</dbReference>
<evidence type="ECO:0000256" key="5">
    <source>
        <dbReference type="ARBA" id="ARBA00022829"/>
    </source>
</evidence>
<evidence type="ECO:0000256" key="2">
    <source>
        <dbReference type="ARBA" id="ARBA00010845"/>
    </source>
</evidence>
<evidence type="ECO:0000256" key="3">
    <source>
        <dbReference type="ARBA" id="ARBA00022454"/>
    </source>
</evidence>
<keyword evidence="6 9" id="KW-0175">Coiled coil</keyword>
<proteinExistence type="inferred from homology"/>
<feature type="coiled-coil region" evidence="9">
    <location>
        <begin position="37"/>
        <end position="96"/>
    </location>
</feature>
<feature type="region of interest" description="Disordered" evidence="10">
    <location>
        <begin position="1"/>
        <end position="22"/>
    </location>
</feature>
<feature type="domain" description="Shugoshin N-terminal coiled-coil" evidence="12">
    <location>
        <begin position="54"/>
        <end position="98"/>
    </location>
</feature>
<dbReference type="InterPro" id="IPR011516">
    <property type="entry name" value="Shugoshin_N"/>
</dbReference>
<feature type="compositionally biased region" description="Basic residues" evidence="10">
    <location>
        <begin position="592"/>
        <end position="602"/>
    </location>
</feature>
<organism evidence="13 14">
    <name type="scientific">Torulaspora globosa</name>
    <dbReference type="NCBI Taxonomy" id="48254"/>
    <lineage>
        <taxon>Eukaryota</taxon>
        <taxon>Fungi</taxon>
        <taxon>Dikarya</taxon>
        <taxon>Ascomycota</taxon>
        <taxon>Saccharomycotina</taxon>
        <taxon>Saccharomycetes</taxon>
        <taxon>Saccharomycetales</taxon>
        <taxon>Saccharomycetaceae</taxon>
        <taxon>Torulaspora</taxon>
    </lineage>
</organism>
<accession>A0A7H9HX90</accession>
<dbReference type="Pfam" id="PF07558">
    <property type="entry name" value="Shugoshin_N"/>
    <property type="match status" value="1"/>
</dbReference>
<keyword evidence="14" id="KW-1185">Reference proteome</keyword>
<evidence type="ECO:0008006" key="15">
    <source>
        <dbReference type="Google" id="ProtNLM"/>
    </source>
</evidence>
<reference evidence="13 14" key="1">
    <citation type="submission" date="2020-06" db="EMBL/GenBank/DDBJ databases">
        <title>The yeast mating-type switching endonuclease HO is a domesticated member of an unorthodox homing genetic element family.</title>
        <authorList>
            <person name="Coughlan A.Y."/>
            <person name="Lombardi L."/>
            <person name="Braun-Galleani S."/>
            <person name="Martos A.R."/>
            <person name="Galeote V."/>
            <person name="Bigey F."/>
            <person name="Dequin S."/>
            <person name="Byrne K.P."/>
            <person name="Wolfe K.H."/>
        </authorList>
    </citation>
    <scope>NUCLEOTIDE SEQUENCE [LARGE SCALE GENOMIC DNA]</scope>
    <source>
        <strain evidence="13 14">CBS2947</strain>
    </source>
</reference>
<evidence type="ECO:0000256" key="6">
    <source>
        <dbReference type="ARBA" id="ARBA00023054"/>
    </source>
</evidence>
<dbReference type="InterPro" id="IPR011515">
    <property type="entry name" value="Shugoshin_C"/>
</dbReference>
<feature type="compositionally biased region" description="Basic residues" evidence="10">
    <location>
        <begin position="363"/>
        <end position="377"/>
    </location>
</feature>
<feature type="compositionally biased region" description="Polar residues" evidence="10">
    <location>
        <begin position="161"/>
        <end position="173"/>
    </location>
</feature>
<protein>
    <recommendedName>
        <fullName evidence="15">Shugoshin C-terminal domain-containing protein</fullName>
    </recommendedName>
</protein>
<dbReference type="OrthoDB" id="5394106at2759"/>
<dbReference type="GO" id="GO:0000779">
    <property type="term" value="C:condensed chromosome, centromeric region"/>
    <property type="evidence" value="ECO:0007669"/>
    <property type="project" value="UniProtKB-ARBA"/>
</dbReference>
<dbReference type="AlphaFoldDB" id="A0A7H9HX90"/>
<evidence type="ECO:0000256" key="10">
    <source>
        <dbReference type="SAM" id="MobiDB-lite"/>
    </source>
</evidence>
<feature type="compositionally biased region" description="Polar residues" evidence="10">
    <location>
        <begin position="141"/>
        <end position="152"/>
    </location>
</feature>
<comment type="subcellular location">
    <subcellularLocation>
        <location evidence="1">Chromosome</location>
        <location evidence="1">Centromere</location>
    </subcellularLocation>
</comment>
<dbReference type="EMBL" id="CP059273">
    <property type="protein sequence ID" value="QLQ81990.1"/>
    <property type="molecule type" value="Genomic_DNA"/>
</dbReference>
<feature type="compositionally biased region" description="Basic and acidic residues" evidence="10">
    <location>
        <begin position="474"/>
        <end position="498"/>
    </location>
</feature>